<dbReference type="RefSeq" id="WP_367167872.1">
    <property type="nucleotide sequence ID" value="NZ_JBFKZN010000006.1"/>
</dbReference>
<evidence type="ECO:0000313" key="2">
    <source>
        <dbReference type="Proteomes" id="UP001554567"/>
    </source>
</evidence>
<organism evidence="1 2">
    <name type="scientific">Erwinia papayae</name>
    <dbReference type="NCBI Taxonomy" id="206499"/>
    <lineage>
        <taxon>Bacteria</taxon>
        <taxon>Pseudomonadati</taxon>
        <taxon>Pseudomonadota</taxon>
        <taxon>Gammaproteobacteria</taxon>
        <taxon>Enterobacterales</taxon>
        <taxon>Erwiniaceae</taxon>
        <taxon>Erwinia</taxon>
    </lineage>
</organism>
<name>A0ABV3N3I3_9GAMM</name>
<gene>
    <name evidence="1" type="ORF">ABW286_14230</name>
</gene>
<comment type="caution">
    <text evidence="1">The sequence shown here is derived from an EMBL/GenBank/DDBJ whole genome shotgun (WGS) entry which is preliminary data.</text>
</comment>
<reference evidence="1 2" key="1">
    <citation type="submission" date="2024-07" db="EMBL/GenBank/DDBJ databases">
        <authorList>
            <person name="Dulla G.F.J."/>
            <person name="Delorm J.G."/>
        </authorList>
    </citation>
    <scope>NUCLEOTIDE SEQUENCE [LARGE SCALE GENOMIC DNA]</scope>
    <source>
        <strain evidence="1 2">JGD 233</strain>
    </source>
</reference>
<keyword evidence="2" id="KW-1185">Reference proteome</keyword>
<dbReference type="Proteomes" id="UP001554567">
    <property type="component" value="Unassembled WGS sequence"/>
</dbReference>
<dbReference type="EMBL" id="JBFKZN010000006">
    <property type="protein sequence ID" value="MEW5290327.1"/>
    <property type="molecule type" value="Genomic_DNA"/>
</dbReference>
<sequence length="140" mass="16668">MHTHPMQTIKSRHQQALTWIADAYLFHLVSLHRRPVYRHQYGDISLNQPAFQGFIDSYLADKGWNVERRWSRYMRALHLSAYMQRKNSDFIDWGTVPKLKPRGIKWLNACFQRLGEMVNEMGGWEAYIRSREVSGNEKSR</sequence>
<accession>A0ABV3N3I3</accession>
<protein>
    <submittedName>
        <fullName evidence="1">Uncharacterized protein</fullName>
    </submittedName>
</protein>
<evidence type="ECO:0000313" key="1">
    <source>
        <dbReference type="EMBL" id="MEW5290327.1"/>
    </source>
</evidence>
<proteinExistence type="predicted"/>